<sequence>MNPLRPTRIAKSDDLLIGPTISAFGICQAPTNDALVDPSCSRVLVWWLPESARWLVMNNKPEVALRNLKRVALINGKLEEDRINLEVSFVLACQIKRNCLK</sequence>
<evidence type="ECO:0000313" key="2">
    <source>
        <dbReference type="Proteomes" id="UP001066276"/>
    </source>
</evidence>
<organism evidence="1 2">
    <name type="scientific">Pleurodeles waltl</name>
    <name type="common">Iberian ribbed newt</name>
    <dbReference type="NCBI Taxonomy" id="8319"/>
    <lineage>
        <taxon>Eukaryota</taxon>
        <taxon>Metazoa</taxon>
        <taxon>Chordata</taxon>
        <taxon>Craniata</taxon>
        <taxon>Vertebrata</taxon>
        <taxon>Euteleostomi</taxon>
        <taxon>Amphibia</taxon>
        <taxon>Batrachia</taxon>
        <taxon>Caudata</taxon>
        <taxon>Salamandroidea</taxon>
        <taxon>Salamandridae</taxon>
        <taxon>Pleurodelinae</taxon>
        <taxon>Pleurodeles</taxon>
    </lineage>
</organism>
<name>A0AAV7MWW9_PLEWA</name>
<proteinExistence type="predicted"/>
<dbReference type="Proteomes" id="UP001066276">
    <property type="component" value="Chromosome 9"/>
</dbReference>
<evidence type="ECO:0000313" key="1">
    <source>
        <dbReference type="EMBL" id="KAJ1106488.1"/>
    </source>
</evidence>
<accession>A0AAV7MWW9</accession>
<dbReference type="AlphaFoldDB" id="A0AAV7MWW9"/>
<protein>
    <submittedName>
        <fullName evidence="1">Uncharacterized protein</fullName>
    </submittedName>
</protein>
<reference evidence="1" key="1">
    <citation type="journal article" date="2022" name="bioRxiv">
        <title>Sequencing and chromosome-scale assembly of the giantPleurodeles waltlgenome.</title>
        <authorList>
            <person name="Brown T."/>
            <person name="Elewa A."/>
            <person name="Iarovenko S."/>
            <person name="Subramanian E."/>
            <person name="Araus A.J."/>
            <person name="Petzold A."/>
            <person name="Susuki M."/>
            <person name="Suzuki K.-i.T."/>
            <person name="Hayashi T."/>
            <person name="Toyoda A."/>
            <person name="Oliveira C."/>
            <person name="Osipova E."/>
            <person name="Leigh N.D."/>
            <person name="Simon A."/>
            <person name="Yun M.H."/>
        </authorList>
    </citation>
    <scope>NUCLEOTIDE SEQUENCE</scope>
    <source>
        <strain evidence="1">20211129_DDA</strain>
        <tissue evidence="1">Liver</tissue>
    </source>
</reference>
<dbReference type="EMBL" id="JANPWB010000013">
    <property type="protein sequence ID" value="KAJ1106488.1"/>
    <property type="molecule type" value="Genomic_DNA"/>
</dbReference>
<comment type="caution">
    <text evidence="1">The sequence shown here is derived from an EMBL/GenBank/DDBJ whole genome shotgun (WGS) entry which is preliminary data.</text>
</comment>
<keyword evidence="2" id="KW-1185">Reference proteome</keyword>
<gene>
    <name evidence="1" type="ORF">NDU88_003889</name>
</gene>